<dbReference type="Gene3D" id="3.40.640.10">
    <property type="entry name" value="Type I PLP-dependent aspartate aminotransferase-like (Major domain)"/>
    <property type="match status" value="1"/>
</dbReference>
<dbReference type="AlphaFoldDB" id="A0A375I6J7"/>
<dbReference type="InterPro" id="IPR015421">
    <property type="entry name" value="PyrdxlP-dep_Trfase_major"/>
</dbReference>
<organism evidence="1 2">
    <name type="scientific">Cupriavidus taiwanensis</name>
    <dbReference type="NCBI Taxonomy" id="164546"/>
    <lineage>
        <taxon>Bacteria</taxon>
        <taxon>Pseudomonadati</taxon>
        <taxon>Pseudomonadota</taxon>
        <taxon>Betaproteobacteria</taxon>
        <taxon>Burkholderiales</taxon>
        <taxon>Burkholderiaceae</taxon>
        <taxon>Cupriavidus</taxon>
    </lineage>
</organism>
<evidence type="ECO:0000313" key="1">
    <source>
        <dbReference type="EMBL" id="SPK70247.1"/>
    </source>
</evidence>
<proteinExistence type="predicted"/>
<dbReference type="InterPro" id="IPR015424">
    <property type="entry name" value="PyrdxlP-dep_Trfase"/>
</dbReference>
<dbReference type="Proteomes" id="UP000255505">
    <property type="component" value="Unassembled WGS sequence"/>
</dbReference>
<accession>A0A375I6J7</accession>
<dbReference type="SUPFAM" id="SSF53383">
    <property type="entry name" value="PLP-dependent transferases"/>
    <property type="match status" value="1"/>
</dbReference>
<sequence>MTRCFADFVTPTVVTAKHTKSPADLITLSKGLAQGIGLSAVIGTADAMSGADGVYLGNTYLRENRAFVAANLSSKFSKKMAL</sequence>
<protein>
    <submittedName>
        <fullName evidence="1">Uncharacterized protein</fullName>
    </submittedName>
</protein>
<dbReference type="EMBL" id="OOEF01000041">
    <property type="protein sequence ID" value="SPK70247.1"/>
    <property type="molecule type" value="Genomic_DNA"/>
</dbReference>
<gene>
    <name evidence="1" type="ORF">CT19425_U460006</name>
</gene>
<evidence type="ECO:0000313" key="2">
    <source>
        <dbReference type="Proteomes" id="UP000255505"/>
    </source>
</evidence>
<reference evidence="1 2" key="1">
    <citation type="submission" date="2018-01" db="EMBL/GenBank/DDBJ databases">
        <authorList>
            <person name="Gaut B.S."/>
            <person name="Morton B.R."/>
            <person name="Clegg M.T."/>
            <person name="Duvall M.R."/>
        </authorList>
    </citation>
    <scope>NUCLEOTIDE SEQUENCE [LARGE SCALE GENOMIC DNA]</scope>
    <source>
        <strain evidence="1">Cupriavidus taiwanensis LMG 19425</strain>
    </source>
</reference>
<name>A0A375I6J7_9BURK</name>